<dbReference type="AlphaFoldDB" id="W1UW44"/>
<gene>
    <name evidence="2" type="ORF">Q619_VDC00575G0003</name>
</gene>
<comment type="caution">
    <text evidence="2">The sequence shown here is derived from an EMBL/GenBank/DDBJ whole genome shotgun (WGS) entry which is preliminary data.</text>
</comment>
<feature type="transmembrane region" description="Helical" evidence="1">
    <location>
        <begin position="33"/>
        <end position="52"/>
    </location>
</feature>
<accession>W1UW44</accession>
<feature type="transmembrane region" description="Helical" evidence="1">
    <location>
        <begin position="103"/>
        <end position="121"/>
    </location>
</feature>
<organism evidence="2 3">
    <name type="scientific">Veillonella dispar DORA_11</name>
    <dbReference type="NCBI Taxonomy" id="1403949"/>
    <lineage>
        <taxon>Bacteria</taxon>
        <taxon>Bacillati</taxon>
        <taxon>Bacillota</taxon>
        <taxon>Negativicutes</taxon>
        <taxon>Veillonellales</taxon>
        <taxon>Veillonellaceae</taxon>
        <taxon>Veillonella</taxon>
    </lineage>
</organism>
<keyword evidence="1" id="KW-0472">Membrane</keyword>
<feature type="transmembrane region" description="Helical" evidence="1">
    <location>
        <begin position="6"/>
        <end position="26"/>
    </location>
</feature>
<dbReference type="EMBL" id="AZMJ01000575">
    <property type="protein sequence ID" value="ETI97690.1"/>
    <property type="molecule type" value="Genomic_DNA"/>
</dbReference>
<evidence type="ECO:0000256" key="1">
    <source>
        <dbReference type="SAM" id="Phobius"/>
    </source>
</evidence>
<sequence length="125" mass="14591">MYSNLLHSDAALYIVIGLLIFNYMLFKNQRNNLKKFIIVFLFSNIWGGINLYSMYKHINGIEKINTLCTLLLILAGEYIFYYRYKKGTLEGISKIYFDINNSLSIIIIVSFSIIGIAFLLWELLK</sequence>
<evidence type="ECO:0000313" key="3">
    <source>
        <dbReference type="Proteomes" id="UP000018855"/>
    </source>
</evidence>
<name>W1UW44_9FIRM</name>
<proteinExistence type="predicted"/>
<feature type="transmembrane region" description="Helical" evidence="1">
    <location>
        <begin position="64"/>
        <end position="82"/>
    </location>
</feature>
<keyword evidence="1" id="KW-1133">Transmembrane helix</keyword>
<keyword evidence="1" id="KW-0812">Transmembrane</keyword>
<evidence type="ECO:0000313" key="2">
    <source>
        <dbReference type="EMBL" id="ETI97690.1"/>
    </source>
</evidence>
<dbReference type="Proteomes" id="UP000018855">
    <property type="component" value="Unassembled WGS sequence"/>
</dbReference>
<protein>
    <submittedName>
        <fullName evidence="2">Uncharacterized protein</fullName>
    </submittedName>
</protein>
<reference evidence="2 3" key="1">
    <citation type="submission" date="2013-12" db="EMBL/GenBank/DDBJ databases">
        <title>A Varibaculum cambriense genome reconstructed from a premature infant gut community with otherwise low bacterial novelty that shifts toward anaerobic metabolism during the third week of life.</title>
        <authorList>
            <person name="Brown C.T."/>
            <person name="Sharon I."/>
            <person name="Thomas B.C."/>
            <person name="Castelle C.J."/>
            <person name="Morowitz M.J."/>
            <person name="Banfield J.F."/>
        </authorList>
    </citation>
    <scope>NUCLEOTIDE SEQUENCE [LARGE SCALE GENOMIC DNA]</scope>
    <source>
        <strain evidence="3">DORA_11</strain>
    </source>
</reference>